<dbReference type="InterPro" id="IPR035906">
    <property type="entry name" value="MetI-like_sf"/>
</dbReference>
<dbReference type="RefSeq" id="WP_073825335.1">
    <property type="nucleotide sequence ID" value="NZ_JAUNKL010000078.1"/>
</dbReference>
<accession>A0A1Q5PUQ2</accession>
<dbReference type="EMBL" id="MQVS01000009">
    <property type="protein sequence ID" value="OKL51155.1"/>
    <property type="molecule type" value="Genomic_DNA"/>
</dbReference>
<dbReference type="GO" id="GO:0048473">
    <property type="term" value="P:D-methionine transmembrane transport"/>
    <property type="evidence" value="ECO:0007669"/>
    <property type="project" value="TreeGrafter"/>
</dbReference>
<dbReference type="FunFam" id="1.10.3720.10:FF:000002">
    <property type="entry name" value="D-methionine ABC transporter permease MetI"/>
    <property type="match status" value="1"/>
</dbReference>
<feature type="transmembrane region" description="Helical" evidence="8">
    <location>
        <begin position="36"/>
        <end position="58"/>
    </location>
</feature>
<organism evidence="10 11">
    <name type="scientific">Buchananella hordeovulneris</name>
    <dbReference type="NCBI Taxonomy" id="52770"/>
    <lineage>
        <taxon>Bacteria</taxon>
        <taxon>Bacillati</taxon>
        <taxon>Actinomycetota</taxon>
        <taxon>Actinomycetes</taxon>
        <taxon>Actinomycetales</taxon>
        <taxon>Actinomycetaceae</taxon>
        <taxon>Buchananella</taxon>
    </lineage>
</organism>
<evidence type="ECO:0000256" key="4">
    <source>
        <dbReference type="ARBA" id="ARBA00022475"/>
    </source>
</evidence>
<proteinExistence type="inferred from homology"/>
<feature type="transmembrane region" description="Helical" evidence="8">
    <location>
        <begin position="70"/>
        <end position="95"/>
    </location>
</feature>
<gene>
    <name evidence="10" type="ORF">BSZ40_08700</name>
</gene>
<comment type="caution">
    <text evidence="10">The sequence shown here is derived from an EMBL/GenBank/DDBJ whole genome shotgun (WGS) entry which is preliminary data.</text>
</comment>
<reference evidence="11" key="1">
    <citation type="submission" date="2016-12" db="EMBL/GenBank/DDBJ databases">
        <authorList>
            <person name="Meng X."/>
        </authorList>
    </citation>
    <scope>NUCLEOTIDE SEQUENCE [LARGE SCALE GENOMIC DNA]</scope>
    <source>
        <strain evidence="11">DSM 20732</strain>
    </source>
</reference>
<dbReference type="InterPro" id="IPR051322">
    <property type="entry name" value="AA_ABC_Transporter_Permease"/>
</dbReference>
<keyword evidence="3 8" id="KW-0813">Transport</keyword>
<keyword evidence="4" id="KW-1003">Cell membrane</keyword>
<evidence type="ECO:0000313" key="11">
    <source>
        <dbReference type="Proteomes" id="UP000185612"/>
    </source>
</evidence>
<dbReference type="Pfam" id="PF00528">
    <property type="entry name" value="BPD_transp_1"/>
    <property type="match status" value="1"/>
</dbReference>
<sequence>MNTFTGFGLLALANDNQWFDNPAIQQKLWPALLETLQMTGVATLVAVLFGLPLGLLLVDTSPRGQFPNRLAHQTLSIIINIGRSVPFIILLIALIPVTRAIVGTSLGWQAATVPLSIGAIPFFARLSETAFLSVSQGKVEAALMMGASTTQIMGGVRVRESLPALIQGVTVTAVTLVGYSSIAGVVGAGGLGNLAILYGYNRYQLDVMIVSVVLIVLVVQVIQSAGDMLSRWVDHR</sequence>
<name>A0A1Q5PUQ2_9ACTO</name>
<feature type="transmembrane region" description="Helical" evidence="8">
    <location>
        <begin position="176"/>
        <end position="200"/>
    </location>
</feature>
<dbReference type="PROSITE" id="PS50928">
    <property type="entry name" value="ABC_TM1"/>
    <property type="match status" value="1"/>
</dbReference>
<dbReference type="CDD" id="cd06261">
    <property type="entry name" value="TM_PBP2"/>
    <property type="match status" value="1"/>
</dbReference>
<keyword evidence="5 8" id="KW-0812">Transmembrane</keyword>
<keyword evidence="7 8" id="KW-0472">Membrane</keyword>
<dbReference type="Gene3D" id="1.10.3720.10">
    <property type="entry name" value="MetI-like"/>
    <property type="match status" value="1"/>
</dbReference>
<evidence type="ECO:0000313" key="10">
    <source>
        <dbReference type="EMBL" id="OKL51155.1"/>
    </source>
</evidence>
<dbReference type="InterPro" id="IPR000515">
    <property type="entry name" value="MetI-like"/>
</dbReference>
<evidence type="ECO:0000259" key="9">
    <source>
        <dbReference type="PROSITE" id="PS50928"/>
    </source>
</evidence>
<dbReference type="AlphaFoldDB" id="A0A1Q5PUQ2"/>
<dbReference type="PANTHER" id="PTHR30450:SF1">
    <property type="entry name" value="D-METHIONINE TRANSPORT SYSTEM PERMEASE PROTEIN METI-RELATED"/>
    <property type="match status" value="1"/>
</dbReference>
<evidence type="ECO:0000256" key="7">
    <source>
        <dbReference type="ARBA" id="ARBA00023136"/>
    </source>
</evidence>
<keyword evidence="11" id="KW-1185">Reference proteome</keyword>
<keyword evidence="6 8" id="KW-1133">Transmembrane helix</keyword>
<dbReference type="GO" id="GO:0005886">
    <property type="term" value="C:plasma membrane"/>
    <property type="evidence" value="ECO:0007669"/>
    <property type="project" value="UniProtKB-SubCell"/>
</dbReference>
<protein>
    <submittedName>
        <fullName evidence="10">Metal ABC transporter permease</fullName>
    </submittedName>
</protein>
<dbReference type="OrthoDB" id="9793490at2"/>
<comment type="similarity">
    <text evidence="2">Belongs to the binding-protein-dependent transport system permease family. CysTW subfamily.</text>
</comment>
<dbReference type="STRING" id="52770.BSZ40_08700"/>
<evidence type="ECO:0000256" key="6">
    <source>
        <dbReference type="ARBA" id="ARBA00022989"/>
    </source>
</evidence>
<comment type="subcellular location">
    <subcellularLocation>
        <location evidence="1 8">Cell membrane</location>
        <topology evidence="1 8">Multi-pass membrane protein</topology>
    </subcellularLocation>
</comment>
<dbReference type="SUPFAM" id="SSF161098">
    <property type="entry name" value="MetI-like"/>
    <property type="match status" value="1"/>
</dbReference>
<feature type="transmembrane region" description="Helical" evidence="8">
    <location>
        <begin position="207"/>
        <end position="226"/>
    </location>
</feature>
<evidence type="ECO:0000256" key="3">
    <source>
        <dbReference type="ARBA" id="ARBA00022448"/>
    </source>
</evidence>
<feature type="domain" description="ABC transmembrane type-1" evidence="9">
    <location>
        <begin position="32"/>
        <end position="223"/>
    </location>
</feature>
<evidence type="ECO:0000256" key="5">
    <source>
        <dbReference type="ARBA" id="ARBA00022692"/>
    </source>
</evidence>
<evidence type="ECO:0000256" key="2">
    <source>
        <dbReference type="ARBA" id="ARBA00007069"/>
    </source>
</evidence>
<evidence type="ECO:0000256" key="8">
    <source>
        <dbReference type="RuleBase" id="RU363032"/>
    </source>
</evidence>
<dbReference type="PANTHER" id="PTHR30450">
    <property type="entry name" value="ABC TRANSPORTER PERMEASE"/>
    <property type="match status" value="1"/>
</dbReference>
<evidence type="ECO:0000256" key="1">
    <source>
        <dbReference type="ARBA" id="ARBA00004651"/>
    </source>
</evidence>
<dbReference type="Proteomes" id="UP000185612">
    <property type="component" value="Unassembled WGS sequence"/>
</dbReference>